<evidence type="ECO:0000313" key="2">
    <source>
        <dbReference type="EMBL" id="MEA5257979.1"/>
    </source>
</evidence>
<dbReference type="PANTHER" id="PTHR24104">
    <property type="entry name" value="E3 UBIQUITIN-PROTEIN LIGASE NHLRC1-RELATED"/>
    <property type="match status" value="1"/>
</dbReference>
<dbReference type="RefSeq" id="WP_323248736.1">
    <property type="nucleotide sequence ID" value="NZ_JAYFUL010000011.1"/>
</dbReference>
<dbReference type="EMBL" id="JAYFUL010000011">
    <property type="protein sequence ID" value="MEA5257979.1"/>
    <property type="molecule type" value="Genomic_DNA"/>
</dbReference>
<dbReference type="Proteomes" id="UP001304671">
    <property type="component" value="Unassembled WGS sequence"/>
</dbReference>
<evidence type="ECO:0000256" key="1">
    <source>
        <dbReference type="ARBA" id="ARBA00022737"/>
    </source>
</evidence>
<dbReference type="Pfam" id="PF01436">
    <property type="entry name" value="NHL"/>
    <property type="match status" value="1"/>
</dbReference>
<evidence type="ECO:0008006" key="4">
    <source>
        <dbReference type="Google" id="ProtNLM"/>
    </source>
</evidence>
<dbReference type="InterPro" id="IPR001258">
    <property type="entry name" value="NHL_repeat"/>
</dbReference>
<name>A0ABU5QMK5_9BACT</name>
<keyword evidence="1" id="KW-0677">Repeat</keyword>
<dbReference type="SUPFAM" id="SSF63829">
    <property type="entry name" value="Calcium-dependent phosphotriesterase"/>
    <property type="match status" value="1"/>
</dbReference>
<keyword evidence="3" id="KW-1185">Reference proteome</keyword>
<sequence>MIVSLSNSQPTDSFGISSTELPQMVEQTFIFRGDEGNPLLAPRGVWSVGDKLIVADTGQNRVFIWQKIPKNEYEKPDLVLGQLETYETGRNSGHRVSASTLQYPSGIWSDGQKLIIADSWNHRVLIWNTFPTTHGQKADLVLGQPDFESNLPNIKGIGSSPTSQSLNWCYGVFSDGEKLWICDTGNRRILYYEKIPTQSFQKADAVIGKPSFEERDYENHEPIWPYSVRVAPNGQMAVTDTQYYRTLVWNDWQNAFSEPADIIIGQPDFDSNGQNLYSLFPKQNSLNWVYDSFFYKNGIFIADTGNSRLLWFETIPTKNATMADNLIGHENFNIGSENANTRYGTDKQLYWPFSICIVQNQLFVADTGNHRIIIFQIS</sequence>
<accession>A0ABU5QMK5</accession>
<protein>
    <recommendedName>
        <fullName evidence="4">NHL repeat-containing protein</fullName>
    </recommendedName>
</protein>
<evidence type="ECO:0000313" key="3">
    <source>
        <dbReference type="Proteomes" id="UP001304671"/>
    </source>
</evidence>
<dbReference type="PANTHER" id="PTHR24104:SF25">
    <property type="entry name" value="PROTEIN LIN-41"/>
    <property type="match status" value="1"/>
</dbReference>
<organism evidence="2 3">
    <name type="scientific">Arcicella aquatica</name>
    <dbReference type="NCBI Taxonomy" id="217141"/>
    <lineage>
        <taxon>Bacteria</taxon>
        <taxon>Pseudomonadati</taxon>
        <taxon>Bacteroidota</taxon>
        <taxon>Cytophagia</taxon>
        <taxon>Cytophagales</taxon>
        <taxon>Flectobacillaceae</taxon>
        <taxon>Arcicella</taxon>
    </lineage>
</organism>
<gene>
    <name evidence="2" type="ORF">VB264_09290</name>
</gene>
<comment type="caution">
    <text evidence="2">The sequence shown here is derived from an EMBL/GenBank/DDBJ whole genome shotgun (WGS) entry which is preliminary data.</text>
</comment>
<reference evidence="2 3" key="1">
    <citation type="submission" date="2023-12" db="EMBL/GenBank/DDBJ databases">
        <title>Novel species of the genus Arcicella isolated from rivers.</title>
        <authorList>
            <person name="Lu H."/>
        </authorList>
    </citation>
    <scope>NUCLEOTIDE SEQUENCE [LARGE SCALE GENOMIC DNA]</scope>
    <source>
        <strain evidence="2 3">LMG 21963</strain>
    </source>
</reference>
<dbReference type="InterPro" id="IPR050952">
    <property type="entry name" value="TRIM-NHL_E3_ligases"/>
</dbReference>
<proteinExistence type="predicted"/>
<dbReference type="Gene3D" id="2.120.10.30">
    <property type="entry name" value="TolB, C-terminal domain"/>
    <property type="match status" value="2"/>
</dbReference>
<dbReference type="InterPro" id="IPR011042">
    <property type="entry name" value="6-blade_b-propeller_TolB-like"/>
</dbReference>